<proteinExistence type="predicted"/>
<reference evidence="2" key="1">
    <citation type="submission" date="2016-11" db="UniProtKB">
        <authorList>
            <consortium name="WormBaseParasite"/>
        </authorList>
    </citation>
    <scope>IDENTIFICATION</scope>
    <source>
        <strain evidence="2">KR3021</strain>
    </source>
</reference>
<accession>A0AC35UC55</accession>
<dbReference type="WBParaSite" id="RSKR_0000984500.1">
    <property type="protein sequence ID" value="RSKR_0000984500.1"/>
    <property type="gene ID" value="RSKR_0000984500"/>
</dbReference>
<sequence>MPLESANESPGMAIGDEVCHRVQHRTHNLSRTTKTTKIGFVNARSLKSDDTLYLLDTQAIDLGLSVIGISEVKRKQAASATLPSGSAFYCSDPLSKLSAGGVGFWVHKDYVNSIVSCSFTSGRLGILNLKEVFLLVAYAPTSNSSDEEAIQFYDDLSDLKSKAISKKVLIMGDFNGSIGKDDLDAKVYGRYGFDSSTNARGLMLKEFAEENNFKIMNTFFQKRPSRKFTWISPNGSVKKEIDYFLAKDQRICFDVTTLSERQFNIGSDHKMIKLYDGPDTNRKDIFKRKYTPPPKFLYDEVRTAIMETNPHGAPGLDELNMLIIQQLFPAIGQHMLNMFNTFLERREVPIIWKRSDMILLFKKGSPKQIENYRPISLICTLGKVFGKLLLNRLTKEITKRLPKSQTGFRAGFSTYDNILTLSLILQKAREYKFGINIIFVDFLKAFDSISLKELFRELGKLDDKGVVDMLKELNLKTSLSIKAPGINVDVNTKSGVRQGDTPSPTLFNMLLAKVTRALGWDEVDCKYGLMVNGEKLVYFAYADDIAIVALPGKGLEMLQALEKEALKVGLKINFPKTKYFSNCNEVIDTIEKVDNFTFLGHEANIEGNQAKETSRRKQSAWKAYHKIKDISKHLSDLERGKLYSQFIRPCLTYSCSCYSLRKGEVDGLRRTETSILRRLMGKVRPIGNAPEALAIHNVEVYANSKVKPLPILIAEQKLSLLGHLVRREDNRCDHLDVLQDDI</sequence>
<dbReference type="Proteomes" id="UP000095286">
    <property type="component" value="Unplaced"/>
</dbReference>
<evidence type="ECO:0000313" key="2">
    <source>
        <dbReference type="WBParaSite" id="RSKR_0000984500.1"/>
    </source>
</evidence>
<name>A0AC35UC55_9BILA</name>
<evidence type="ECO:0000313" key="1">
    <source>
        <dbReference type="Proteomes" id="UP000095286"/>
    </source>
</evidence>
<organism evidence="1 2">
    <name type="scientific">Rhabditophanes sp. KR3021</name>
    <dbReference type="NCBI Taxonomy" id="114890"/>
    <lineage>
        <taxon>Eukaryota</taxon>
        <taxon>Metazoa</taxon>
        <taxon>Ecdysozoa</taxon>
        <taxon>Nematoda</taxon>
        <taxon>Chromadorea</taxon>
        <taxon>Rhabditida</taxon>
        <taxon>Tylenchina</taxon>
        <taxon>Panagrolaimomorpha</taxon>
        <taxon>Strongyloidoidea</taxon>
        <taxon>Alloionematidae</taxon>
        <taxon>Rhabditophanes</taxon>
    </lineage>
</organism>
<protein>
    <submittedName>
        <fullName evidence="2">Reverse transcriptase domain-containing protein</fullName>
    </submittedName>
</protein>